<dbReference type="EMBL" id="CAJVPM010003360">
    <property type="protein sequence ID" value="CAG8500248.1"/>
    <property type="molecule type" value="Genomic_DNA"/>
</dbReference>
<comment type="caution">
    <text evidence="1">The sequence shown here is derived from an EMBL/GenBank/DDBJ whole genome shotgun (WGS) entry which is preliminary data.</text>
</comment>
<evidence type="ECO:0000313" key="2">
    <source>
        <dbReference type="Proteomes" id="UP000789860"/>
    </source>
</evidence>
<dbReference type="Proteomes" id="UP000789860">
    <property type="component" value="Unassembled WGS sequence"/>
</dbReference>
<feature type="non-terminal residue" evidence="1">
    <location>
        <position position="1"/>
    </location>
</feature>
<reference evidence="1" key="1">
    <citation type="submission" date="2021-06" db="EMBL/GenBank/DDBJ databases">
        <authorList>
            <person name="Kallberg Y."/>
            <person name="Tangrot J."/>
            <person name="Rosling A."/>
        </authorList>
    </citation>
    <scope>NUCLEOTIDE SEQUENCE</scope>
    <source>
        <strain evidence="1">AU212A</strain>
    </source>
</reference>
<evidence type="ECO:0000313" key="1">
    <source>
        <dbReference type="EMBL" id="CAG8500248.1"/>
    </source>
</evidence>
<organism evidence="1 2">
    <name type="scientific">Scutellospora calospora</name>
    <dbReference type="NCBI Taxonomy" id="85575"/>
    <lineage>
        <taxon>Eukaryota</taxon>
        <taxon>Fungi</taxon>
        <taxon>Fungi incertae sedis</taxon>
        <taxon>Mucoromycota</taxon>
        <taxon>Glomeromycotina</taxon>
        <taxon>Glomeromycetes</taxon>
        <taxon>Diversisporales</taxon>
        <taxon>Gigasporaceae</taxon>
        <taxon>Scutellospora</taxon>
    </lineage>
</organism>
<sequence length="309" mass="35836">VNMDVAKNEITMKDFVTLLGPKEIWGSSFKEAVEYCLGSSNSVGIYYGDGDDFIFMYNQTSAFGKAFKESLPGTYLHMKSEYGLILKGETLFRHNYLYEDLIIEDKHYEDGTINAMLCVCEDTTETVLGIEKRIINTPNNLTRNNGEESRKRPSELKRLIKELTAENPRITEIWEEESENSENLLHLYNKITNAEIRKEIANREVIKSYYLFGKVLIQRFKYYSDKSFNVHQAQMAVNEELEKQLPGTTKNARNKRKERAQKIYSFFNDIGVEKIELVKSFSADSISRLSIKKIKYIKDEIMKTAQQNT</sequence>
<keyword evidence="2" id="KW-1185">Reference proteome</keyword>
<name>A0ACA9KY39_9GLOM</name>
<proteinExistence type="predicted"/>
<protein>
    <submittedName>
        <fullName evidence="1">6202_t:CDS:1</fullName>
    </submittedName>
</protein>
<gene>
    <name evidence="1" type="ORF">SCALOS_LOCUS3209</name>
</gene>
<accession>A0ACA9KY39</accession>